<dbReference type="EMBL" id="FQ790233">
    <property type="protein sequence ID" value="CBZ40808.1"/>
    <property type="molecule type" value="Genomic_DNA"/>
</dbReference>
<gene>
    <name evidence="2" type="ORF">MSUIS_07150</name>
</gene>
<feature type="compositionally biased region" description="Basic and acidic residues" evidence="1">
    <location>
        <begin position="139"/>
        <end position="150"/>
    </location>
</feature>
<feature type="region of interest" description="Disordered" evidence="1">
    <location>
        <begin position="1"/>
        <end position="150"/>
    </location>
</feature>
<feature type="compositionally biased region" description="Gly residues" evidence="1">
    <location>
        <begin position="1"/>
        <end position="19"/>
    </location>
</feature>
<sequence length="178" mass="19422">MGLISLGGVGGGLGTGLGSVFGYNQQPNTELVSKEKGSSVENSSFEETKTNSQISNREQNPENTTPTEQEVSPSSRVRKDLNKQETTKESPLAITKSSASPSSFSSPKQSKPSINNPPQVKKLSQRQEKKPQTGSTSSKEIDIERDSFEVKSRNIPNGYCLETWINGKFHSQFCHVKS</sequence>
<feature type="compositionally biased region" description="Basic and acidic residues" evidence="1">
    <location>
        <begin position="77"/>
        <end position="88"/>
    </location>
</feature>
<dbReference type="KEGG" id="msk:MSUIS_07150"/>
<organism evidence="2 3">
    <name type="scientific">Mycoplasma suis (strain KI_3806)</name>
    <dbReference type="NCBI Taxonomy" id="708248"/>
    <lineage>
        <taxon>Bacteria</taxon>
        <taxon>Bacillati</taxon>
        <taxon>Mycoplasmatota</taxon>
        <taxon>Mollicutes</taxon>
        <taxon>Mycoplasmataceae</taxon>
        <taxon>Mycoplasma</taxon>
    </lineage>
</organism>
<reference evidence="2 3" key="1">
    <citation type="journal article" date="2011" name="J. Bacteriol.">
        <title>Complete genome sequence of the hemotrophic Mycoplasma suis strain KI3806.</title>
        <authorList>
            <person name="Oehlerking J."/>
            <person name="Kube M."/>
            <person name="Felder K.M."/>
            <person name="Matter D."/>
            <person name="Wittenbrink M.M."/>
            <person name="Schwarzenbach S."/>
            <person name="Kramer M.M."/>
            <person name="Hoelzle K."/>
            <person name="Hoelzle L.E."/>
        </authorList>
    </citation>
    <scope>NUCLEOTIDE SEQUENCE [LARGE SCALE GENOMIC DNA]</scope>
    <source>
        <strain evidence="3">KI_3806</strain>
    </source>
</reference>
<feature type="compositionally biased region" description="Low complexity" evidence="1">
    <location>
        <begin position="96"/>
        <end position="113"/>
    </location>
</feature>
<dbReference type="AlphaFoldDB" id="F0V2C7"/>
<protein>
    <submittedName>
        <fullName evidence="2">Uncharacterized protein</fullName>
    </submittedName>
</protein>
<accession>F0V2C7</accession>
<feature type="compositionally biased region" description="Polar residues" evidence="1">
    <location>
        <begin position="39"/>
        <end position="75"/>
    </location>
</feature>
<evidence type="ECO:0000313" key="3">
    <source>
        <dbReference type="Proteomes" id="UP000008645"/>
    </source>
</evidence>
<evidence type="ECO:0000313" key="2">
    <source>
        <dbReference type="EMBL" id="CBZ40808.1"/>
    </source>
</evidence>
<evidence type="ECO:0000256" key="1">
    <source>
        <dbReference type="SAM" id="MobiDB-lite"/>
    </source>
</evidence>
<name>F0V2C7_MYCS3</name>
<dbReference type="HOGENOM" id="CLU_1600903_0_0_14"/>
<proteinExistence type="predicted"/>
<dbReference type="Proteomes" id="UP000008645">
    <property type="component" value="Chromosome"/>
</dbReference>